<proteinExistence type="predicted"/>
<dbReference type="InterPro" id="IPR009091">
    <property type="entry name" value="RCC1/BLIP-II"/>
</dbReference>
<sequence length="684" mass="78035">MYRLLSRRSNIVGSLRPTSFSRGFAGCYRLNAPANRTPSFSNDHQPEFSQANEKTTNSSEEEMDRFRKIEVIKGIFQGTGFLMLIFGGFILYNDFGYYKTKFKNFINGNDIEEKKGEPVKAAKPAEYVKFKQLKDSDATPGVYLWGSNADGVVNPNDLKTKSYKFPTRLPFFDGILIKDLKTNISIEETKDYLNIYLDNGEINKDAVAQTYSSAFAIDCNGDLIQWGKGFNSKEPTPKYTLKGFNLVKGEFSNNMIYLMNNKNEILYIPINERAQKKIKSNKQYTKSSYLGWGGSDRQNIFIEKLDTSILGKQKVYDFKTGVNHLILLTNYHKAYVCATGLKDKFINKKNYGQFGLIEYSQFEAAPSPNELHEIFLLNNEIVSKKDPNTVPKRENKKHSKFIPREIVQIAVGNYHTLARDSIGNVYSFGKNTFGQLGFKVSYNSENIPIPKKIDFFSQYFNRLNMYPIITDIQCDSNSSFVTINTKNIQEMLQRNYSDDDNIDAETFYFAFGKGLYGQLGLDFYTHANAIPKKMSSSLHDMNEYDEETQKMKRITISDWTIGKNHTFVTLSNRDVLCFGNNKFGQLGNGKFINSPAPANTLNIIESKDGLKSNSAIKKSGLQIDNDDEEIINVTRFLQKVNNRLQLVDDKQFNFKDSRGKNVSKKLKQVIIAGNENSAIYYSEK</sequence>
<dbReference type="GO" id="GO:0034551">
    <property type="term" value="P:mitochondrial respiratory chain complex III assembly"/>
    <property type="evidence" value="ECO:0007669"/>
    <property type="project" value="TreeGrafter"/>
</dbReference>
<keyword evidence="5" id="KW-1185">Reference proteome</keyword>
<comment type="caution">
    <text evidence="4">The sequence shown here is derived from an EMBL/GenBank/DDBJ whole genome shotgun (WGS) entry which is preliminary data.</text>
</comment>
<protein>
    <submittedName>
        <fullName evidence="4">Fmp25 protein</fullName>
    </submittedName>
</protein>
<dbReference type="Proteomes" id="UP001360560">
    <property type="component" value="Unassembled WGS sequence"/>
</dbReference>
<evidence type="ECO:0000313" key="4">
    <source>
        <dbReference type="EMBL" id="GMM37548.1"/>
    </source>
</evidence>
<feature type="transmembrane region" description="Helical" evidence="3">
    <location>
        <begin position="71"/>
        <end position="92"/>
    </location>
</feature>
<reference evidence="4 5" key="1">
    <citation type="journal article" date="2023" name="Elife">
        <title>Identification of key yeast species and microbe-microbe interactions impacting larval growth of Drosophila in the wild.</title>
        <authorList>
            <person name="Mure A."/>
            <person name="Sugiura Y."/>
            <person name="Maeda R."/>
            <person name="Honda K."/>
            <person name="Sakurai N."/>
            <person name="Takahashi Y."/>
            <person name="Watada M."/>
            <person name="Katoh T."/>
            <person name="Gotoh A."/>
            <person name="Gotoh Y."/>
            <person name="Taniguchi I."/>
            <person name="Nakamura K."/>
            <person name="Hayashi T."/>
            <person name="Katayama T."/>
            <person name="Uemura T."/>
            <person name="Hattori Y."/>
        </authorList>
    </citation>
    <scope>NUCLEOTIDE SEQUENCE [LARGE SCALE GENOMIC DNA]</scope>
    <source>
        <strain evidence="4 5">SC-9</strain>
    </source>
</reference>
<evidence type="ECO:0000256" key="2">
    <source>
        <dbReference type="SAM" id="MobiDB-lite"/>
    </source>
</evidence>
<gene>
    <name evidence="4" type="ORF">DASC09_048730</name>
</gene>
<dbReference type="GeneID" id="90075523"/>
<dbReference type="EMBL" id="BTFZ01000012">
    <property type="protein sequence ID" value="GMM37548.1"/>
    <property type="molecule type" value="Genomic_DNA"/>
</dbReference>
<dbReference type="AlphaFoldDB" id="A0AAV5QRK7"/>
<evidence type="ECO:0000256" key="1">
    <source>
        <dbReference type="PROSITE-ProRule" id="PRU00235"/>
    </source>
</evidence>
<accession>A0AAV5QRK7</accession>
<dbReference type="Gene3D" id="2.130.10.30">
    <property type="entry name" value="Regulator of chromosome condensation 1/beta-lactamase-inhibitor protein II"/>
    <property type="match status" value="1"/>
</dbReference>
<dbReference type="GO" id="GO:0005743">
    <property type="term" value="C:mitochondrial inner membrane"/>
    <property type="evidence" value="ECO:0007669"/>
    <property type="project" value="TreeGrafter"/>
</dbReference>
<name>A0AAV5QRK7_9ASCO</name>
<dbReference type="PANTHER" id="PTHR47563">
    <property type="entry name" value="PROTEIN FMP25, MITOCHONDRIAL"/>
    <property type="match status" value="1"/>
</dbReference>
<evidence type="ECO:0000256" key="3">
    <source>
        <dbReference type="SAM" id="Phobius"/>
    </source>
</evidence>
<dbReference type="Pfam" id="PF13540">
    <property type="entry name" value="RCC1_2"/>
    <property type="match status" value="2"/>
</dbReference>
<feature type="repeat" description="RCC1" evidence="1">
    <location>
        <begin position="423"/>
        <end position="485"/>
    </location>
</feature>
<evidence type="ECO:0000313" key="5">
    <source>
        <dbReference type="Proteomes" id="UP001360560"/>
    </source>
</evidence>
<keyword evidence="3" id="KW-0812">Transmembrane</keyword>
<feature type="region of interest" description="Disordered" evidence="2">
    <location>
        <begin position="39"/>
        <end position="61"/>
    </location>
</feature>
<dbReference type="SUPFAM" id="SSF50985">
    <property type="entry name" value="RCC1/BLIP-II"/>
    <property type="match status" value="1"/>
</dbReference>
<dbReference type="InterPro" id="IPR000408">
    <property type="entry name" value="Reg_chr_condens"/>
</dbReference>
<keyword evidence="3" id="KW-1133">Transmembrane helix</keyword>
<dbReference type="PANTHER" id="PTHR47563:SF1">
    <property type="entry name" value="PROTEIN FMP25, MITOCHONDRIAL"/>
    <property type="match status" value="1"/>
</dbReference>
<feature type="compositionally biased region" description="Polar residues" evidence="2">
    <location>
        <begin position="39"/>
        <end position="58"/>
    </location>
</feature>
<dbReference type="RefSeq" id="XP_064854544.1">
    <property type="nucleotide sequence ID" value="XM_064998472.1"/>
</dbReference>
<dbReference type="PROSITE" id="PS50012">
    <property type="entry name" value="RCC1_3"/>
    <property type="match status" value="1"/>
</dbReference>
<organism evidence="4 5">
    <name type="scientific">Saccharomycopsis crataegensis</name>
    <dbReference type="NCBI Taxonomy" id="43959"/>
    <lineage>
        <taxon>Eukaryota</taxon>
        <taxon>Fungi</taxon>
        <taxon>Dikarya</taxon>
        <taxon>Ascomycota</taxon>
        <taxon>Saccharomycotina</taxon>
        <taxon>Saccharomycetes</taxon>
        <taxon>Saccharomycopsidaceae</taxon>
        <taxon>Saccharomycopsis</taxon>
    </lineage>
</organism>
<keyword evidence="3" id="KW-0472">Membrane</keyword>
<dbReference type="InterPro" id="IPR053245">
    <property type="entry name" value="MitoProcess-Associated"/>
</dbReference>